<dbReference type="STRING" id="1334022.SAMN04487907_105213"/>
<dbReference type="Proteomes" id="UP000199438">
    <property type="component" value="Unassembled WGS sequence"/>
</dbReference>
<dbReference type="AlphaFoldDB" id="A0A1I1KAB5"/>
<reference evidence="2" key="1">
    <citation type="submission" date="2016-10" db="EMBL/GenBank/DDBJ databases">
        <authorList>
            <person name="Varghese N."/>
            <person name="Submissions S."/>
        </authorList>
    </citation>
    <scope>NUCLEOTIDE SEQUENCE [LARGE SCALE GENOMIC DNA]</scope>
    <source>
        <strain evidence="2">DSM 24499</strain>
    </source>
</reference>
<keyword evidence="2" id="KW-1185">Reference proteome</keyword>
<dbReference type="RefSeq" id="WP_092543231.1">
    <property type="nucleotide sequence ID" value="NZ_FOKV01000005.1"/>
</dbReference>
<organism evidence="1 2">
    <name type="scientific">Zunongwangia mangrovi</name>
    <dbReference type="NCBI Taxonomy" id="1334022"/>
    <lineage>
        <taxon>Bacteria</taxon>
        <taxon>Pseudomonadati</taxon>
        <taxon>Bacteroidota</taxon>
        <taxon>Flavobacteriia</taxon>
        <taxon>Flavobacteriales</taxon>
        <taxon>Flavobacteriaceae</taxon>
        <taxon>Zunongwangia</taxon>
    </lineage>
</organism>
<dbReference type="EMBL" id="FOKV01000005">
    <property type="protein sequence ID" value="SFC55618.1"/>
    <property type="molecule type" value="Genomic_DNA"/>
</dbReference>
<dbReference type="Gene3D" id="2.60.40.1120">
    <property type="entry name" value="Carboxypeptidase-like, regulatory domain"/>
    <property type="match status" value="1"/>
</dbReference>
<sequence length="165" mass="19483">MKKIIILFLIFFGFYGCSVFKKDKIICLNVVGLPSEILVEKKELKRRKENNEIKGIVLNKEDSIPLENVKIIISEKNKIVNMLETDSLGKFETELKNGEYSIEFEKQFFRPIGDSLSIKKTKQILIKTFLGQQDLEIFYQTDSPRLLKQRIELQNQKRKKRYFET</sequence>
<protein>
    <recommendedName>
        <fullName evidence="3">Carboxypeptidase regulatory-like domain-containing protein</fullName>
    </recommendedName>
</protein>
<gene>
    <name evidence="1" type="ORF">SAMN04487907_105213</name>
</gene>
<dbReference type="OrthoDB" id="9815657at2"/>
<dbReference type="SUPFAM" id="SSF49478">
    <property type="entry name" value="Cna protein B-type domain"/>
    <property type="match status" value="1"/>
</dbReference>
<proteinExistence type="predicted"/>
<dbReference type="PROSITE" id="PS51257">
    <property type="entry name" value="PROKAR_LIPOPROTEIN"/>
    <property type="match status" value="1"/>
</dbReference>
<evidence type="ECO:0000313" key="1">
    <source>
        <dbReference type="EMBL" id="SFC55618.1"/>
    </source>
</evidence>
<name>A0A1I1KAB5_9FLAO</name>
<evidence type="ECO:0000313" key="2">
    <source>
        <dbReference type="Proteomes" id="UP000199438"/>
    </source>
</evidence>
<accession>A0A1I1KAB5</accession>
<evidence type="ECO:0008006" key="3">
    <source>
        <dbReference type="Google" id="ProtNLM"/>
    </source>
</evidence>